<dbReference type="RefSeq" id="WP_191395677.1">
    <property type="nucleotide sequence ID" value="NZ_JAKNHQ010000015.1"/>
</dbReference>
<sequence length="383" mass="42381">MNWRKKGGRKTEKPEVLAVQTAWEDPFARFTSCAPAGIGERRLYTALRENIPIIDAAIDKILRLVGSFVIVCADENKSYQINQFLQNVKVNALECGVQSFLNAYLSQLLTYGNAVGEIVLAASGEIGALYNASLDDVELCECAPLCLTVFRREAGQSVPVRYPELVVASALNPPPGSAKGVSLLHGLPFVSGILMQIYRTIGTNWERLGDVRFAVTYKPSNDASDRAFAKDRAKQIAQEWSRAMRKDCVSDFIAVGDVSIKAIGADNQILDSNVPVRQMLEEIVAKMGIPPFLLGLSWSSTERMSSQQADILTSELEAYRRLLNPVIEKICKLWMQLHGMEPRFTIEWDTITLQDAVDLANARLMNAQAAQIEEGLKEKEVAI</sequence>
<protein>
    <submittedName>
        <fullName evidence="1">Phage portal protein</fullName>
    </submittedName>
</protein>
<keyword evidence="2" id="KW-1185">Reference proteome</keyword>
<reference evidence="1 2" key="1">
    <citation type="submission" date="2022-01" db="EMBL/GenBank/DDBJ databases">
        <title>Collection of gut derived symbiotic bacterial strains cultured from healthy donors.</title>
        <authorList>
            <person name="Lin H."/>
            <person name="Kohout C."/>
            <person name="Waligurski E."/>
            <person name="Pamer E.G."/>
        </authorList>
    </citation>
    <scope>NUCLEOTIDE SEQUENCE [LARGE SCALE GENOMIC DNA]</scope>
    <source>
        <strain evidence="1 2">DFI.7.58</strain>
    </source>
</reference>
<organism evidence="1 2">
    <name type="scientific">Anaeromassilibacillus senegalensis</name>
    <dbReference type="NCBI Taxonomy" id="1673717"/>
    <lineage>
        <taxon>Bacteria</taxon>
        <taxon>Bacillati</taxon>
        <taxon>Bacillota</taxon>
        <taxon>Clostridia</taxon>
        <taxon>Eubacteriales</taxon>
        <taxon>Acutalibacteraceae</taxon>
        <taxon>Anaeromassilibacillus</taxon>
    </lineage>
</organism>
<gene>
    <name evidence="1" type="ORF">L0P57_10660</name>
</gene>
<dbReference type="EMBL" id="JAKNHQ010000015">
    <property type="protein sequence ID" value="MCG4611387.1"/>
    <property type="molecule type" value="Genomic_DNA"/>
</dbReference>
<accession>A0ABS9MKQ6</accession>
<name>A0ABS9MKQ6_9FIRM</name>
<proteinExistence type="predicted"/>
<evidence type="ECO:0000313" key="2">
    <source>
        <dbReference type="Proteomes" id="UP001298681"/>
    </source>
</evidence>
<evidence type="ECO:0000313" key="1">
    <source>
        <dbReference type="EMBL" id="MCG4611387.1"/>
    </source>
</evidence>
<dbReference type="Proteomes" id="UP001298681">
    <property type="component" value="Unassembled WGS sequence"/>
</dbReference>
<comment type="caution">
    <text evidence="1">The sequence shown here is derived from an EMBL/GenBank/DDBJ whole genome shotgun (WGS) entry which is preliminary data.</text>
</comment>